<dbReference type="Proteomes" id="UP000694865">
    <property type="component" value="Unplaced"/>
</dbReference>
<dbReference type="InterPro" id="IPR001734">
    <property type="entry name" value="Na/solute_symporter"/>
</dbReference>
<evidence type="ECO:0000256" key="5">
    <source>
        <dbReference type="ARBA" id="ARBA00022692"/>
    </source>
</evidence>
<keyword evidence="9 12" id="KW-0472">Membrane</keyword>
<dbReference type="PANTHER" id="PTHR42985">
    <property type="entry name" value="SODIUM-COUPLED MONOCARBOXYLATE TRANSPORTER"/>
    <property type="match status" value="1"/>
</dbReference>
<dbReference type="InterPro" id="IPR051163">
    <property type="entry name" value="Sodium:Solute_Symporter_SSF"/>
</dbReference>
<accession>A0ABM0LUU7</accession>
<sequence>MASNDVISFGVVDWIVFIAMLAVSTATGVYHAFAKGGQKTTSEYLLANRKMRALPIATSYFVSLASSIAILGLPAESFLFGIQFILSTVGIVIGHVICAFTFVPLVRGLDIISIYEGGMKAVIWADVFQCIIMTSSVLAVLVIGTIKAGGMAEVMAYNNEHGRLDLFEWDPDPTLRYSFWSLMIGQAFKHMAGSTNQGAVQRILASKSTRHAQKTFLLAIPFFIFLIVMSIITGLVLFAYYDNNTITMIDTRYVPNYATPDQILVYFVSANLGHIYAFVFGTIVIGLAFGIRYLGTLIVITSKVIGVTGGPVLGAFTLGMCFPRANTWGAYSGVTVGLTWGIFVFLGSVVSHSRRYHPKPIFKISFTWYTFMNWLVTVVIGVVVSEIARCIQPSLRTHTVDDKLLLSCLRSNGSKHKGRHSYQMASNTEPNHVTEIELQEKSHMLRSGDDVKFYNLEYILQQQQQQNHANETLAVFKFQCGVVAILGWSLSTTISQEPDKPEQLWTC</sequence>
<reference evidence="14" key="1">
    <citation type="submission" date="2025-08" db="UniProtKB">
        <authorList>
            <consortium name="RefSeq"/>
        </authorList>
    </citation>
    <scope>IDENTIFICATION</scope>
    <source>
        <tissue evidence="14">Testes</tissue>
    </source>
</reference>
<evidence type="ECO:0000256" key="4">
    <source>
        <dbReference type="ARBA" id="ARBA00022475"/>
    </source>
</evidence>
<feature type="transmembrane region" description="Helical" evidence="12">
    <location>
        <begin position="328"/>
        <end position="349"/>
    </location>
</feature>
<evidence type="ECO:0000256" key="9">
    <source>
        <dbReference type="ARBA" id="ARBA00023136"/>
    </source>
</evidence>
<dbReference type="Gene3D" id="1.20.1730.10">
    <property type="entry name" value="Sodium/glucose cotransporter"/>
    <property type="match status" value="3"/>
</dbReference>
<feature type="transmembrane region" description="Helical" evidence="12">
    <location>
        <begin position="216"/>
        <end position="241"/>
    </location>
</feature>
<evidence type="ECO:0000256" key="12">
    <source>
        <dbReference type="SAM" id="Phobius"/>
    </source>
</evidence>
<dbReference type="Pfam" id="PF00474">
    <property type="entry name" value="SSF"/>
    <property type="match status" value="2"/>
</dbReference>
<evidence type="ECO:0000256" key="3">
    <source>
        <dbReference type="ARBA" id="ARBA00022448"/>
    </source>
</evidence>
<keyword evidence="13" id="KW-1185">Reference proteome</keyword>
<feature type="transmembrane region" description="Helical" evidence="12">
    <location>
        <begin position="53"/>
        <end position="72"/>
    </location>
</feature>
<keyword evidence="6 12" id="KW-1133">Transmembrane helix</keyword>
<evidence type="ECO:0000256" key="11">
    <source>
        <dbReference type="RuleBase" id="RU362091"/>
    </source>
</evidence>
<dbReference type="RefSeq" id="XP_006811538.1">
    <property type="nucleotide sequence ID" value="XM_006811475.1"/>
</dbReference>
<feature type="transmembrane region" description="Helical" evidence="12">
    <location>
        <begin position="123"/>
        <end position="146"/>
    </location>
</feature>
<evidence type="ECO:0000256" key="10">
    <source>
        <dbReference type="ARBA" id="ARBA00023201"/>
    </source>
</evidence>
<comment type="similarity">
    <text evidence="2 11">Belongs to the sodium:solute symporter (SSF) (TC 2.A.21) family.</text>
</comment>
<evidence type="ECO:0000256" key="7">
    <source>
        <dbReference type="ARBA" id="ARBA00023053"/>
    </source>
</evidence>
<keyword evidence="10" id="KW-0739">Sodium transport</keyword>
<evidence type="ECO:0000313" key="14">
    <source>
        <dbReference type="RefSeq" id="XP_006811538.1"/>
    </source>
</evidence>
<keyword evidence="7" id="KW-0915">Sodium</keyword>
<dbReference type="PROSITE" id="PS50283">
    <property type="entry name" value="NA_SOLUT_SYMP_3"/>
    <property type="match status" value="2"/>
</dbReference>
<feature type="transmembrane region" description="Helical" evidence="12">
    <location>
        <begin position="263"/>
        <end position="289"/>
    </location>
</feature>
<dbReference type="GeneID" id="102809387"/>
<feature type="transmembrane region" description="Helical" evidence="12">
    <location>
        <begin position="78"/>
        <end position="103"/>
    </location>
</feature>
<keyword evidence="5 12" id="KW-0812">Transmembrane</keyword>
<feature type="transmembrane region" description="Helical" evidence="12">
    <location>
        <begin position="6"/>
        <end position="33"/>
    </location>
</feature>
<evidence type="ECO:0000256" key="8">
    <source>
        <dbReference type="ARBA" id="ARBA00023065"/>
    </source>
</evidence>
<name>A0ABM0LUU7_SACKO</name>
<keyword evidence="8" id="KW-0406">Ion transport</keyword>
<proteinExistence type="inferred from homology"/>
<dbReference type="PANTHER" id="PTHR42985:SF28">
    <property type="entry name" value="SODIUM-DEPENDENT MULTIVITAMIN TRANSPORTER"/>
    <property type="match status" value="1"/>
</dbReference>
<feature type="transmembrane region" description="Helical" evidence="12">
    <location>
        <begin position="361"/>
        <end position="384"/>
    </location>
</feature>
<organism evidence="13 14">
    <name type="scientific">Saccoglossus kowalevskii</name>
    <name type="common">Acorn worm</name>
    <dbReference type="NCBI Taxonomy" id="10224"/>
    <lineage>
        <taxon>Eukaryota</taxon>
        <taxon>Metazoa</taxon>
        <taxon>Hemichordata</taxon>
        <taxon>Enteropneusta</taxon>
        <taxon>Harrimaniidae</taxon>
        <taxon>Saccoglossus</taxon>
    </lineage>
</organism>
<evidence type="ECO:0000256" key="1">
    <source>
        <dbReference type="ARBA" id="ARBA00004651"/>
    </source>
</evidence>
<comment type="subcellular location">
    <subcellularLocation>
        <location evidence="1">Cell membrane</location>
        <topology evidence="1">Multi-pass membrane protein</topology>
    </subcellularLocation>
</comment>
<keyword evidence="4" id="KW-1003">Cell membrane</keyword>
<feature type="transmembrane region" description="Helical" evidence="12">
    <location>
        <begin position="296"/>
        <end position="316"/>
    </location>
</feature>
<keyword evidence="3" id="KW-0813">Transport</keyword>
<evidence type="ECO:0000256" key="6">
    <source>
        <dbReference type="ARBA" id="ARBA00022989"/>
    </source>
</evidence>
<evidence type="ECO:0000256" key="2">
    <source>
        <dbReference type="ARBA" id="ARBA00006434"/>
    </source>
</evidence>
<protein>
    <submittedName>
        <fullName evidence="14">Sodium-dependent multivitamin transporter-like</fullName>
    </submittedName>
</protein>
<gene>
    <name evidence="14" type="primary">LOC102809387</name>
</gene>
<dbReference type="InterPro" id="IPR038377">
    <property type="entry name" value="Na/Glc_symporter_sf"/>
</dbReference>
<evidence type="ECO:0000313" key="13">
    <source>
        <dbReference type="Proteomes" id="UP000694865"/>
    </source>
</evidence>